<reference evidence="7 9" key="1">
    <citation type="submission" date="2023-09" db="EMBL/GenBank/DDBJ databases">
        <title>Pangenome analysis of Batrachochytrium dendrobatidis and related Chytrids.</title>
        <authorList>
            <person name="Yacoub M.N."/>
            <person name="Stajich J.E."/>
            <person name="James T.Y."/>
        </authorList>
    </citation>
    <scope>NUCLEOTIDE SEQUENCE [LARGE SCALE GENOMIC DNA]</scope>
    <source>
        <strain evidence="7 9">JEL0888</strain>
    </source>
</reference>
<comment type="caution">
    <text evidence="7">The sequence shown here is derived from an EMBL/GenBank/DDBJ whole genome shotgun (WGS) entry which is preliminary data.</text>
</comment>
<keyword evidence="3 5" id="KW-1133">Transmembrane helix</keyword>
<evidence type="ECO:0000313" key="8">
    <source>
        <dbReference type="EMBL" id="KAL2916009.1"/>
    </source>
</evidence>
<dbReference type="InterPro" id="IPR007667">
    <property type="entry name" value="Hypoxia_induced_domain"/>
</dbReference>
<dbReference type="InterPro" id="IPR040153">
    <property type="entry name" value="Rcf2"/>
</dbReference>
<dbReference type="EMBL" id="JADGIZ020000019">
    <property type="protein sequence ID" value="KAL2915997.1"/>
    <property type="molecule type" value="Genomic_DNA"/>
</dbReference>
<evidence type="ECO:0000256" key="2">
    <source>
        <dbReference type="ARBA" id="ARBA00022692"/>
    </source>
</evidence>
<dbReference type="EMBL" id="JADGIZ020000019">
    <property type="protein sequence ID" value="KAL2916009.1"/>
    <property type="molecule type" value="Genomic_DNA"/>
</dbReference>
<evidence type="ECO:0000256" key="5">
    <source>
        <dbReference type="SAM" id="Phobius"/>
    </source>
</evidence>
<gene>
    <name evidence="7" type="ORF">HK105_204421</name>
    <name evidence="8" type="ORF">HK105_204433</name>
</gene>
<protein>
    <recommendedName>
        <fullName evidence="6">HIG1 domain-containing protein</fullName>
    </recommendedName>
</protein>
<dbReference type="Proteomes" id="UP001527925">
    <property type="component" value="Unassembled WGS sequence"/>
</dbReference>
<dbReference type="PANTHER" id="PTHR28018:SF3">
    <property type="entry name" value="RESPIRATORY SUPERCOMPLEX FACTOR 2, MITOCHONDRIAL"/>
    <property type="match status" value="1"/>
</dbReference>
<sequence length="200" mass="22095">MSTPPPTFETPDEQHSWVIMQGAKAAALWGSAGVVGHLLAQRTLPFYQRVSIPYKSFLLVSIPLGAFFTVADRAAMHADRARAQRFSITRADELQLIEQVARPADDAPWHERAKHFVMENKYSVLGYTWLGTVGVSLAYNFSRRDIAVPQKLINSRMIAQAMVLAGFAGMALIASAAPKPVKIDPHFERVVNQAPAKDTH</sequence>
<keyword evidence="9" id="KW-1185">Reference proteome</keyword>
<accession>A0ABR4N8Z2</accession>
<evidence type="ECO:0000259" key="6">
    <source>
        <dbReference type="PROSITE" id="PS51503"/>
    </source>
</evidence>
<feature type="domain" description="HIG1" evidence="6">
    <location>
        <begin position="93"/>
        <end position="185"/>
    </location>
</feature>
<evidence type="ECO:0000313" key="9">
    <source>
        <dbReference type="Proteomes" id="UP001527925"/>
    </source>
</evidence>
<name>A0ABR4N8Z2_9FUNG</name>
<proteinExistence type="predicted"/>
<feature type="transmembrane region" description="Helical" evidence="5">
    <location>
        <begin position="52"/>
        <end position="71"/>
    </location>
</feature>
<dbReference type="PANTHER" id="PTHR28018">
    <property type="entry name" value="RESPIRATORY SUPERCOMPLEX FACTOR 2, MITOCHONDRIAL"/>
    <property type="match status" value="1"/>
</dbReference>
<evidence type="ECO:0000256" key="1">
    <source>
        <dbReference type="ARBA" id="ARBA00004173"/>
    </source>
</evidence>
<keyword evidence="4 5" id="KW-0472">Membrane</keyword>
<feature type="transmembrane region" description="Helical" evidence="5">
    <location>
        <begin position="20"/>
        <end position="40"/>
    </location>
</feature>
<evidence type="ECO:0000313" key="7">
    <source>
        <dbReference type="EMBL" id="KAL2915997.1"/>
    </source>
</evidence>
<dbReference type="PROSITE" id="PS51503">
    <property type="entry name" value="HIG1"/>
    <property type="match status" value="1"/>
</dbReference>
<feature type="transmembrane region" description="Helical" evidence="5">
    <location>
        <begin position="124"/>
        <end position="141"/>
    </location>
</feature>
<feature type="transmembrane region" description="Helical" evidence="5">
    <location>
        <begin position="153"/>
        <end position="177"/>
    </location>
</feature>
<evidence type="ECO:0000256" key="4">
    <source>
        <dbReference type="ARBA" id="ARBA00023136"/>
    </source>
</evidence>
<organism evidence="7 9">
    <name type="scientific">Polyrhizophydium stewartii</name>
    <dbReference type="NCBI Taxonomy" id="2732419"/>
    <lineage>
        <taxon>Eukaryota</taxon>
        <taxon>Fungi</taxon>
        <taxon>Fungi incertae sedis</taxon>
        <taxon>Chytridiomycota</taxon>
        <taxon>Chytridiomycota incertae sedis</taxon>
        <taxon>Chytridiomycetes</taxon>
        <taxon>Rhizophydiales</taxon>
        <taxon>Rhizophydiales incertae sedis</taxon>
        <taxon>Polyrhizophydium</taxon>
    </lineage>
</organism>
<evidence type="ECO:0000256" key="3">
    <source>
        <dbReference type="ARBA" id="ARBA00022989"/>
    </source>
</evidence>
<keyword evidence="2 5" id="KW-0812">Transmembrane</keyword>
<dbReference type="Pfam" id="PF04588">
    <property type="entry name" value="HIG_1_N"/>
    <property type="match status" value="1"/>
</dbReference>
<comment type="subcellular location">
    <subcellularLocation>
        <location evidence="1">Mitochondrion</location>
    </subcellularLocation>
</comment>